<feature type="binding site" evidence="11">
    <location>
        <position position="60"/>
    </location>
    <ligand>
        <name>substrate</name>
    </ligand>
</feature>
<feature type="binding site" evidence="11">
    <location>
        <position position="120"/>
    </location>
    <ligand>
        <name>ATP</name>
        <dbReference type="ChEBI" id="CHEBI:30616"/>
    </ligand>
</feature>
<comment type="subcellular location">
    <subcellularLocation>
        <location evidence="11">Cytoplasm</location>
    </subcellularLocation>
</comment>
<dbReference type="GO" id="GO:0005524">
    <property type="term" value="F:ATP binding"/>
    <property type="evidence" value="ECO:0007669"/>
    <property type="project" value="UniProtKB-UniRule"/>
</dbReference>
<dbReference type="HAMAP" id="MF_00109">
    <property type="entry name" value="Shikimate_kinase"/>
    <property type="match status" value="1"/>
</dbReference>
<keyword evidence="6 11" id="KW-0547">Nucleotide-binding</keyword>
<feature type="binding site" evidence="11">
    <location>
        <begin position="14"/>
        <end position="19"/>
    </location>
    <ligand>
        <name>ATP</name>
        <dbReference type="ChEBI" id="CHEBI:30616"/>
    </ligand>
</feature>
<dbReference type="InterPro" id="IPR023000">
    <property type="entry name" value="Shikimate_kinase_CS"/>
</dbReference>
<feature type="binding site" evidence="11">
    <location>
        <position position="18"/>
    </location>
    <ligand>
        <name>Mg(2+)</name>
        <dbReference type="ChEBI" id="CHEBI:18420"/>
    </ligand>
</feature>
<dbReference type="STRING" id="1183438.GKIL_0631"/>
<dbReference type="AlphaFoldDB" id="U5QD83"/>
<feature type="binding site" evidence="11">
    <location>
        <position position="36"/>
    </location>
    <ligand>
        <name>substrate</name>
    </ligand>
</feature>
<dbReference type="eggNOG" id="COG0703">
    <property type="taxonomic scope" value="Bacteria"/>
</dbReference>
<proteinExistence type="inferred from homology"/>
<evidence type="ECO:0000256" key="6">
    <source>
        <dbReference type="ARBA" id="ARBA00022741"/>
    </source>
</evidence>
<dbReference type="Gene3D" id="3.40.50.300">
    <property type="entry name" value="P-loop containing nucleotide triphosphate hydrolases"/>
    <property type="match status" value="1"/>
</dbReference>
<comment type="cofactor">
    <cofactor evidence="11">
        <name>Mg(2+)</name>
        <dbReference type="ChEBI" id="CHEBI:18420"/>
    </cofactor>
    <text evidence="11">Binds 1 Mg(2+) ion per subunit.</text>
</comment>
<evidence type="ECO:0000256" key="4">
    <source>
        <dbReference type="ARBA" id="ARBA00022605"/>
    </source>
</evidence>
<keyword evidence="4 11" id="KW-0028">Amino-acid biosynthesis</keyword>
<keyword evidence="5 11" id="KW-0808">Transferase</keyword>
<evidence type="ECO:0000256" key="3">
    <source>
        <dbReference type="ARBA" id="ARBA00012154"/>
    </source>
</evidence>
<dbReference type="PATRIC" id="fig|1183438.3.peg.630"/>
<sequence length="177" mass="18862">MFNGVSVFLVGMMGAGKSTVGRLLAQRLGYQFLDLDELIEQIGGSSISDIFAQQGEAAFRDLESRVLAEVCAYTRLVVATGGGVVTERRNWSYLHHGLIVWLDAEIETLKSRVAGAPGVRPLLAGGDTGERLAGLLAQRATFYAQADVRVPSEASPAEVVDLTLAALALRLKEDADG</sequence>
<dbReference type="GO" id="GO:0009073">
    <property type="term" value="P:aromatic amino acid family biosynthetic process"/>
    <property type="evidence" value="ECO:0007669"/>
    <property type="project" value="UniProtKB-KW"/>
</dbReference>
<keyword evidence="11" id="KW-0460">Magnesium</keyword>
<dbReference type="GO" id="GO:0009423">
    <property type="term" value="P:chorismate biosynthetic process"/>
    <property type="evidence" value="ECO:0007669"/>
    <property type="project" value="UniProtKB-UniRule"/>
</dbReference>
<dbReference type="InterPro" id="IPR000623">
    <property type="entry name" value="Shikimate_kinase/TSH1"/>
</dbReference>
<gene>
    <name evidence="11 12" type="primary">aroK</name>
    <name evidence="12" type="ORF">GKIL_0631</name>
</gene>
<dbReference type="EC" id="2.7.1.71" evidence="3 11"/>
<accession>U5QD83</accession>
<evidence type="ECO:0000256" key="5">
    <source>
        <dbReference type="ARBA" id="ARBA00022679"/>
    </source>
</evidence>
<dbReference type="GO" id="GO:0000287">
    <property type="term" value="F:magnesium ion binding"/>
    <property type="evidence" value="ECO:0007669"/>
    <property type="project" value="UniProtKB-UniRule"/>
</dbReference>
<name>U5QD83_GLOK1</name>
<dbReference type="KEGG" id="glj:GKIL_0631"/>
<dbReference type="GO" id="GO:0004765">
    <property type="term" value="F:shikimate kinase activity"/>
    <property type="evidence" value="ECO:0007669"/>
    <property type="project" value="UniProtKB-UniRule"/>
</dbReference>
<dbReference type="PANTHER" id="PTHR21087">
    <property type="entry name" value="SHIKIMATE KINASE"/>
    <property type="match status" value="1"/>
</dbReference>
<evidence type="ECO:0000256" key="9">
    <source>
        <dbReference type="ARBA" id="ARBA00023141"/>
    </source>
</evidence>
<evidence type="ECO:0000313" key="13">
    <source>
        <dbReference type="Proteomes" id="UP000017396"/>
    </source>
</evidence>
<keyword evidence="7 11" id="KW-0418">Kinase</keyword>
<dbReference type="CDD" id="cd00464">
    <property type="entry name" value="SK"/>
    <property type="match status" value="1"/>
</dbReference>
<dbReference type="Proteomes" id="UP000017396">
    <property type="component" value="Chromosome"/>
</dbReference>
<evidence type="ECO:0000256" key="11">
    <source>
        <dbReference type="HAMAP-Rule" id="MF_00109"/>
    </source>
</evidence>
<keyword evidence="11" id="KW-0479">Metal-binding</keyword>
<evidence type="ECO:0000313" key="12">
    <source>
        <dbReference type="EMBL" id="AGY56877.1"/>
    </source>
</evidence>
<reference evidence="12 13" key="1">
    <citation type="journal article" date="2013" name="PLoS ONE">
        <title>Cultivation and Complete Genome Sequencing of Gloeobacter kilaueensis sp. nov., from a Lava Cave in Kilauea Caldera, Hawai'i.</title>
        <authorList>
            <person name="Saw J.H."/>
            <person name="Schatz M."/>
            <person name="Brown M.V."/>
            <person name="Kunkel D.D."/>
            <person name="Foster J.S."/>
            <person name="Shick H."/>
            <person name="Christensen S."/>
            <person name="Hou S."/>
            <person name="Wan X."/>
            <person name="Donachie S.P."/>
        </authorList>
    </citation>
    <scope>NUCLEOTIDE SEQUENCE [LARGE SCALE GENOMIC DNA]</scope>
    <source>
        <strain evidence="13">JS</strain>
    </source>
</reference>
<dbReference type="Pfam" id="PF01202">
    <property type="entry name" value="SKI"/>
    <property type="match status" value="1"/>
</dbReference>
<feature type="binding site" evidence="11">
    <location>
        <position position="82"/>
    </location>
    <ligand>
        <name>substrate</name>
    </ligand>
</feature>
<evidence type="ECO:0000256" key="8">
    <source>
        <dbReference type="ARBA" id="ARBA00022840"/>
    </source>
</evidence>
<dbReference type="InterPro" id="IPR027417">
    <property type="entry name" value="P-loop_NTPase"/>
</dbReference>
<comment type="pathway">
    <text evidence="1 11">Metabolic intermediate biosynthesis; chorismate biosynthesis; chorismate from D-erythrose 4-phosphate and phosphoenolpyruvate: step 5/7.</text>
</comment>
<dbReference type="RefSeq" id="WP_023171917.1">
    <property type="nucleotide sequence ID" value="NC_022600.1"/>
</dbReference>
<dbReference type="SUPFAM" id="SSF52540">
    <property type="entry name" value="P-loop containing nucleoside triphosphate hydrolases"/>
    <property type="match status" value="1"/>
</dbReference>
<comment type="catalytic activity">
    <reaction evidence="10 11">
        <text>shikimate + ATP = 3-phosphoshikimate + ADP + H(+)</text>
        <dbReference type="Rhea" id="RHEA:13121"/>
        <dbReference type="ChEBI" id="CHEBI:15378"/>
        <dbReference type="ChEBI" id="CHEBI:30616"/>
        <dbReference type="ChEBI" id="CHEBI:36208"/>
        <dbReference type="ChEBI" id="CHEBI:145989"/>
        <dbReference type="ChEBI" id="CHEBI:456216"/>
        <dbReference type="EC" id="2.7.1.71"/>
    </reaction>
</comment>
<dbReference type="HOGENOM" id="CLU_057607_2_3_3"/>
<feature type="binding site" evidence="11">
    <location>
        <position position="139"/>
    </location>
    <ligand>
        <name>substrate</name>
    </ligand>
</feature>
<dbReference type="GO" id="GO:0005829">
    <property type="term" value="C:cytosol"/>
    <property type="evidence" value="ECO:0007669"/>
    <property type="project" value="TreeGrafter"/>
</dbReference>
<comment type="subunit">
    <text evidence="11">Monomer.</text>
</comment>
<keyword evidence="11" id="KW-0963">Cytoplasm</keyword>
<dbReference type="EMBL" id="CP003587">
    <property type="protein sequence ID" value="AGY56877.1"/>
    <property type="molecule type" value="Genomic_DNA"/>
</dbReference>
<evidence type="ECO:0000256" key="1">
    <source>
        <dbReference type="ARBA" id="ARBA00004842"/>
    </source>
</evidence>
<dbReference type="InterPro" id="IPR031322">
    <property type="entry name" value="Shikimate/glucono_kinase"/>
</dbReference>
<keyword evidence="9 11" id="KW-0057">Aromatic amino acid biosynthesis</keyword>
<organism evidence="12 13">
    <name type="scientific">Gloeobacter kilaueensis (strain ATCC BAA-2537 / CCAP 1431/1 / ULC 316 / JS1)</name>
    <dbReference type="NCBI Taxonomy" id="1183438"/>
    <lineage>
        <taxon>Bacteria</taxon>
        <taxon>Bacillati</taxon>
        <taxon>Cyanobacteriota</taxon>
        <taxon>Cyanophyceae</taxon>
        <taxon>Gloeobacterales</taxon>
        <taxon>Gloeobacteraceae</taxon>
        <taxon>Gloeobacter</taxon>
    </lineage>
</organism>
<comment type="function">
    <text evidence="11">Catalyzes the specific phosphorylation of the 3-hydroxyl group of shikimic acid using ATP as a cosubstrate.</text>
</comment>
<dbReference type="PANTHER" id="PTHR21087:SF16">
    <property type="entry name" value="SHIKIMATE KINASE 1, CHLOROPLASTIC"/>
    <property type="match status" value="1"/>
</dbReference>
<dbReference type="PRINTS" id="PR01100">
    <property type="entry name" value="SHIKIMTKNASE"/>
</dbReference>
<dbReference type="GO" id="GO:0008652">
    <property type="term" value="P:amino acid biosynthetic process"/>
    <property type="evidence" value="ECO:0007669"/>
    <property type="project" value="UniProtKB-KW"/>
</dbReference>
<evidence type="ECO:0000256" key="10">
    <source>
        <dbReference type="ARBA" id="ARBA00048567"/>
    </source>
</evidence>
<dbReference type="UniPathway" id="UPA00053">
    <property type="reaction ID" value="UER00088"/>
</dbReference>
<comment type="caution">
    <text evidence="11">Lacks conserved residue(s) required for the propagation of feature annotation.</text>
</comment>
<protein>
    <recommendedName>
        <fullName evidence="3 11">Shikimate kinase</fullName>
        <shortName evidence="11">SK</shortName>
        <ecNumber evidence="3 11">2.7.1.71</ecNumber>
    </recommendedName>
</protein>
<keyword evidence="8 11" id="KW-0067">ATP-binding</keyword>
<evidence type="ECO:0000256" key="2">
    <source>
        <dbReference type="ARBA" id="ARBA00006997"/>
    </source>
</evidence>
<comment type="similarity">
    <text evidence="2 11">Belongs to the shikimate kinase family.</text>
</comment>
<dbReference type="PROSITE" id="PS01128">
    <property type="entry name" value="SHIKIMATE_KINASE"/>
    <property type="match status" value="1"/>
</dbReference>
<keyword evidence="13" id="KW-1185">Reference proteome</keyword>
<dbReference type="OrthoDB" id="9800332at2"/>
<evidence type="ECO:0000256" key="7">
    <source>
        <dbReference type="ARBA" id="ARBA00022777"/>
    </source>
</evidence>